<dbReference type="GO" id="GO:0005739">
    <property type="term" value="C:mitochondrion"/>
    <property type="evidence" value="ECO:0007669"/>
    <property type="project" value="TreeGrafter"/>
</dbReference>
<reference evidence="4" key="1">
    <citation type="submission" date="2021-01" db="EMBL/GenBank/DDBJ databases">
        <authorList>
            <person name="Corre E."/>
            <person name="Pelletier E."/>
            <person name="Niang G."/>
            <person name="Scheremetjew M."/>
            <person name="Finn R."/>
            <person name="Kale V."/>
            <person name="Holt S."/>
            <person name="Cochrane G."/>
            <person name="Meng A."/>
            <person name="Brown T."/>
            <person name="Cohen L."/>
        </authorList>
    </citation>
    <scope>NUCLEOTIDE SEQUENCE</scope>
    <source>
        <strain evidence="4">CCMP1756</strain>
    </source>
</reference>
<dbReference type="OrthoDB" id="276721at2759"/>
<dbReference type="PANTHER" id="PTHR12126:SF16">
    <property type="entry name" value="MIOREX COMPLEX COMPONENT 2"/>
    <property type="match status" value="1"/>
</dbReference>
<dbReference type="PANTHER" id="PTHR12126">
    <property type="entry name" value="NADH-UBIQUINONE OXIDOREDUCTASE 39 KDA SUBUNIT-RELATED"/>
    <property type="match status" value="1"/>
</dbReference>
<dbReference type="InterPro" id="IPR036291">
    <property type="entry name" value="NAD(P)-bd_dom_sf"/>
</dbReference>
<dbReference type="SUPFAM" id="SSF51735">
    <property type="entry name" value="NAD(P)-binding Rossmann-fold domains"/>
    <property type="match status" value="1"/>
</dbReference>
<dbReference type="EMBL" id="HBIW01001215">
    <property type="protein sequence ID" value="CAE0685612.1"/>
    <property type="molecule type" value="Transcribed_RNA"/>
</dbReference>
<dbReference type="Proteomes" id="UP000789595">
    <property type="component" value="Unassembled WGS sequence"/>
</dbReference>
<name>A0A6S8QWX0_9STRA</name>
<feature type="chain" id="PRO_5035584528" description="NAD(P)-binding domain-containing protein" evidence="1">
    <location>
        <begin position="18"/>
        <end position="310"/>
    </location>
</feature>
<dbReference type="EMBL" id="CAKKNE010000001">
    <property type="protein sequence ID" value="CAH0366099.1"/>
    <property type="molecule type" value="Genomic_DNA"/>
</dbReference>
<dbReference type="AlphaFoldDB" id="A0A6S8QWX0"/>
<accession>A0A6S8QWX0</accession>
<dbReference type="Pfam" id="PF13460">
    <property type="entry name" value="NAD_binding_10"/>
    <property type="match status" value="1"/>
</dbReference>
<keyword evidence="6" id="KW-1185">Reference proteome</keyword>
<evidence type="ECO:0000313" key="5">
    <source>
        <dbReference type="EMBL" id="CAH0366099.1"/>
    </source>
</evidence>
<evidence type="ECO:0000313" key="3">
    <source>
        <dbReference type="EMBL" id="CAE0685612.1"/>
    </source>
</evidence>
<dbReference type="GO" id="GO:0044877">
    <property type="term" value="F:protein-containing complex binding"/>
    <property type="evidence" value="ECO:0007669"/>
    <property type="project" value="TreeGrafter"/>
</dbReference>
<reference evidence="5" key="2">
    <citation type="submission" date="2021-11" db="EMBL/GenBank/DDBJ databases">
        <authorList>
            <consortium name="Genoscope - CEA"/>
            <person name="William W."/>
        </authorList>
    </citation>
    <scope>NUCLEOTIDE SEQUENCE</scope>
</reference>
<evidence type="ECO:0000259" key="2">
    <source>
        <dbReference type="Pfam" id="PF13460"/>
    </source>
</evidence>
<feature type="domain" description="NAD(P)-binding" evidence="2">
    <location>
        <begin position="24"/>
        <end position="198"/>
    </location>
</feature>
<dbReference type="Gene3D" id="3.40.50.720">
    <property type="entry name" value="NAD(P)-binding Rossmann-like Domain"/>
    <property type="match status" value="1"/>
</dbReference>
<proteinExistence type="predicted"/>
<evidence type="ECO:0000313" key="4">
    <source>
        <dbReference type="EMBL" id="CAE0685613.1"/>
    </source>
</evidence>
<sequence>MMMLRCAVLAVLTTAAALKTCVIGGSGFIGKAVCKTLAAKGVAVTSVSRSGRPADAEPWMDQVDWVAADAGNDNIAAALDGAGACISCVGGFTGAKASPTGTGDIPVLFASYSPQDQEEYRAKNGPPNEAIAKAAKEAGVGRYVLVGVAADAENGLAGGIPGYFEGKADALDAAVRNFGADAVVVCPHEVVEPGSARIKAVDNPFARFARDANKAIGSVGYRGEDLVTKLSLTPPSSVDDVATVVAAAAASDLDIDVSTRTTRRVLLDTSNGIKTLDESREYNVEARFVDGTDAIKEKASGKVALWNSGV</sequence>
<organism evidence="4">
    <name type="scientific">Pelagomonas calceolata</name>
    <dbReference type="NCBI Taxonomy" id="35677"/>
    <lineage>
        <taxon>Eukaryota</taxon>
        <taxon>Sar</taxon>
        <taxon>Stramenopiles</taxon>
        <taxon>Ochrophyta</taxon>
        <taxon>Pelagophyceae</taxon>
        <taxon>Pelagomonadales</taxon>
        <taxon>Pelagomonadaceae</taxon>
        <taxon>Pelagomonas</taxon>
    </lineage>
</organism>
<evidence type="ECO:0000256" key="1">
    <source>
        <dbReference type="SAM" id="SignalP"/>
    </source>
</evidence>
<feature type="signal peptide" evidence="1">
    <location>
        <begin position="1"/>
        <end position="17"/>
    </location>
</feature>
<gene>
    <name evidence="3" type="ORF">PCAL00307_LOCUS1046</name>
    <name evidence="4" type="ORF">PCAL00307_LOCUS1047</name>
    <name evidence="5" type="ORF">PECAL_1P25730</name>
</gene>
<evidence type="ECO:0000313" key="6">
    <source>
        <dbReference type="Proteomes" id="UP000789595"/>
    </source>
</evidence>
<keyword evidence="1" id="KW-0732">Signal</keyword>
<dbReference type="EMBL" id="HBIW01001216">
    <property type="protein sequence ID" value="CAE0685613.1"/>
    <property type="molecule type" value="Transcribed_RNA"/>
</dbReference>
<protein>
    <recommendedName>
        <fullName evidence="2">NAD(P)-binding domain-containing protein</fullName>
    </recommendedName>
</protein>
<dbReference type="InterPro" id="IPR016040">
    <property type="entry name" value="NAD(P)-bd_dom"/>
</dbReference>
<dbReference type="InterPro" id="IPR051207">
    <property type="entry name" value="ComplexI_NDUFA9_subunit"/>
</dbReference>